<dbReference type="PATRIC" id="fig|1703771.3.peg.1601"/>
<proteinExistence type="predicted"/>
<dbReference type="AlphaFoldDB" id="A0A0S7WLH6"/>
<feature type="domain" description="Pyruvate/ketoisovalerate oxidoreductase catalytic" evidence="2">
    <location>
        <begin position="14"/>
        <end position="177"/>
    </location>
</feature>
<evidence type="ECO:0000313" key="4">
    <source>
        <dbReference type="Proteomes" id="UP000051124"/>
    </source>
</evidence>
<accession>A0A0S7WLH6</accession>
<protein>
    <submittedName>
        <fullName evidence="3">Pyruvate ferredoxin oxidoreductase</fullName>
    </submittedName>
</protein>
<gene>
    <name evidence="3" type="ORF">AMJ40_01045</name>
</gene>
<dbReference type="InterPro" id="IPR002869">
    <property type="entry name" value="Pyrv_flavodox_OxRed_cen"/>
</dbReference>
<evidence type="ECO:0000313" key="3">
    <source>
        <dbReference type="EMBL" id="KPJ51038.1"/>
    </source>
</evidence>
<name>A0A0S7WLH6_UNCT6</name>
<sequence length="192" mass="20847">MGALVVEIRFSGFGGQGIIRSGYIVGRAAAIFDNKEATMTQSFGPEARGSACSSQLLVSDEKILYPYITQPDILVAMSQEAYDKFEPELKAKGILIIDEDLVKISSPRDDVKFFSVPATRIAEELGNRIVANLVMLGFFTAVVAGVVSADAMKKAIPESVPKRFLELNLKAFDRGFEYSKPKKPTGAEKSSS</sequence>
<dbReference type="InterPro" id="IPR052554">
    <property type="entry name" value="2-oxoglutarate_synth_KorC"/>
</dbReference>
<comment type="caution">
    <text evidence="3">The sequence shown here is derived from an EMBL/GenBank/DDBJ whole genome shotgun (WGS) entry which is preliminary data.</text>
</comment>
<dbReference type="SUPFAM" id="SSF53323">
    <property type="entry name" value="Pyruvate-ferredoxin oxidoreductase, PFOR, domain III"/>
    <property type="match status" value="1"/>
</dbReference>
<keyword evidence="1" id="KW-0560">Oxidoreductase</keyword>
<reference evidence="3 4" key="1">
    <citation type="journal article" date="2015" name="Microbiome">
        <title>Genomic resolution of linkages in carbon, nitrogen, and sulfur cycling among widespread estuary sediment bacteria.</title>
        <authorList>
            <person name="Baker B.J."/>
            <person name="Lazar C.S."/>
            <person name="Teske A.P."/>
            <person name="Dick G.J."/>
        </authorList>
    </citation>
    <scope>NUCLEOTIDE SEQUENCE [LARGE SCALE GENOMIC DNA]</scope>
    <source>
        <strain evidence="3">DG_26</strain>
    </source>
</reference>
<dbReference type="InterPro" id="IPR011894">
    <property type="entry name" value="PorC_KorC"/>
</dbReference>
<dbReference type="InterPro" id="IPR019752">
    <property type="entry name" value="Pyrv/ketoisovalerate_OxRed_cat"/>
</dbReference>
<dbReference type="Pfam" id="PF01558">
    <property type="entry name" value="POR"/>
    <property type="match status" value="1"/>
</dbReference>
<dbReference type="EMBL" id="LIZT01000007">
    <property type="protein sequence ID" value="KPJ51038.1"/>
    <property type="molecule type" value="Genomic_DNA"/>
</dbReference>
<evidence type="ECO:0000259" key="2">
    <source>
        <dbReference type="Pfam" id="PF01558"/>
    </source>
</evidence>
<dbReference type="Proteomes" id="UP000051124">
    <property type="component" value="Unassembled WGS sequence"/>
</dbReference>
<keyword evidence="3" id="KW-0670">Pyruvate</keyword>
<dbReference type="PANTHER" id="PTHR42730:SF1">
    <property type="entry name" value="2-OXOGLUTARATE SYNTHASE SUBUNIT KORC"/>
    <property type="match status" value="1"/>
</dbReference>
<dbReference type="PANTHER" id="PTHR42730">
    <property type="entry name" value="2-OXOGLUTARATE SYNTHASE SUBUNIT KORC"/>
    <property type="match status" value="1"/>
</dbReference>
<dbReference type="GO" id="GO:0016625">
    <property type="term" value="F:oxidoreductase activity, acting on the aldehyde or oxo group of donors, iron-sulfur protein as acceptor"/>
    <property type="evidence" value="ECO:0007669"/>
    <property type="project" value="InterPro"/>
</dbReference>
<organism evidence="3 4">
    <name type="scientific">candidate division TA06 bacterium DG_26</name>
    <dbReference type="NCBI Taxonomy" id="1703771"/>
    <lineage>
        <taxon>Bacteria</taxon>
        <taxon>Bacteria division TA06</taxon>
    </lineage>
</organism>
<dbReference type="Gene3D" id="3.40.920.10">
    <property type="entry name" value="Pyruvate-ferredoxin oxidoreductase, PFOR, domain III"/>
    <property type="match status" value="1"/>
</dbReference>
<dbReference type="NCBIfam" id="TIGR02175">
    <property type="entry name" value="PorC_KorC"/>
    <property type="match status" value="1"/>
</dbReference>
<evidence type="ECO:0000256" key="1">
    <source>
        <dbReference type="ARBA" id="ARBA00023002"/>
    </source>
</evidence>